<evidence type="ECO:0000313" key="2">
    <source>
        <dbReference type="Proteomes" id="UP000002580"/>
    </source>
</evidence>
<accession>Q9FZX7</accession>
<reference evidence="1 2" key="2">
    <citation type="journal article" date="1996" name="J. Mol. Biol.">
        <title>Functional characterization of the genes coding for the terminal protein and DNA polymerase from bacteriophage GA-1. Evidence for a sliding-back mechanism during protein-primed GA-1 DNA replication.</title>
        <authorList>
            <person name="Illana B."/>
            <person name="Blanco L."/>
            <person name="Salas M."/>
        </authorList>
    </citation>
    <scope>NUCLEOTIDE SEQUENCE [LARGE SCALE GENOMIC DNA]</scope>
</reference>
<reference evidence="1 2" key="1">
    <citation type="journal article" date="1996" name="J. Biol. Chem.">
        <title>Activation of replication origins in phi29-related phages requires the recognition of initiation proteins to specific nucleoprotein complexes.</title>
        <authorList>
            <person name="Freire R."/>
            <person name="Serrano M."/>
            <person name="Salas M."/>
            <person name="Hermoso J."/>
        </authorList>
    </citation>
    <scope>NUCLEOTIDE SEQUENCE [LARGE SCALE GENOMIC DNA]</scope>
</reference>
<proteinExistence type="predicted"/>
<dbReference type="Proteomes" id="UP000002580">
    <property type="component" value="Segment"/>
</dbReference>
<dbReference type="EMBL" id="X96987">
    <property type="protein sequence ID" value="CAC21516.1"/>
    <property type="molecule type" value="Genomic_DNA"/>
</dbReference>
<organism evidence="1 2">
    <name type="scientific">Bacillus phage GA-1</name>
    <name type="common">Bacteriophage GA-1</name>
    <dbReference type="NCBI Taxonomy" id="2679898"/>
    <lineage>
        <taxon>Viruses</taxon>
        <taxon>Duplodnaviria</taxon>
        <taxon>Heunggongvirae</taxon>
        <taxon>Uroviricota</taxon>
        <taxon>Caudoviricetes</taxon>
        <taxon>Salasmaviridae</taxon>
        <taxon>Tatarstanvirinae</taxon>
        <taxon>Gaunavirus</taxon>
        <taxon>Gaunavirus GA1</taxon>
    </lineage>
</organism>
<reference evidence="1 2" key="4">
    <citation type="journal article" date="2000" name="Nucleic Acids Res.">
        <title>Differential functional behavior of viral phi29, Nf and GA-1 SSB proteins.</title>
        <authorList>
            <person name="Gascon I."/>
            <person name="Lazaro J.M."/>
            <person name="Salas M."/>
        </authorList>
    </citation>
    <scope>NUCLEOTIDE SEQUENCE [LARGE SCALE GENOMIC DNA]</scope>
</reference>
<sequence length="108" mass="12881">MKLPREVENLDTHIKYKMLVDNNFIPKVIQKEISSLIYFDTKHLSYFNAKSYQERLDGIFTKMNKLYDLAYESGAMRNTTAQEICEAVVGYEHARIWYTIHEFLHNQK</sequence>
<evidence type="ECO:0000313" key="1">
    <source>
        <dbReference type="EMBL" id="CAC21516.1"/>
    </source>
</evidence>
<keyword evidence="2" id="KW-1185">Reference proteome</keyword>
<dbReference type="KEGG" id="vg:919897"/>
<organismHost>
    <name type="scientific">Bacillus subtilis</name>
    <dbReference type="NCBI Taxonomy" id="1423"/>
</organismHost>
<reference evidence="1 2" key="3">
    <citation type="journal article" date="1999" name="J. Mol. Biol.">
        <title>The switch from early to late transcription in phage GA-1: characterization of the regulatory protein p4G.</title>
        <authorList>
            <person name="Horcajadas J.A."/>
            <person name="Monsalve M."/>
            <person name="Rojo F."/>
            <person name="Salas M."/>
        </authorList>
    </citation>
    <scope>NUCLEOTIDE SEQUENCE [LARGE SCALE GENOMIC DNA]</scope>
</reference>
<dbReference type="GeneID" id="919897"/>
<dbReference type="RefSeq" id="NP_073677.1">
    <property type="nucleotide sequence ID" value="NC_002649.1"/>
</dbReference>
<name>Q9FZX7_BPGA1</name>
<protein>
    <submittedName>
        <fullName evidence="1">Uncharacterized protein</fullName>
    </submittedName>
</protein>